<accession>A0A1G7A3E6</accession>
<dbReference type="Proteomes" id="UP000199245">
    <property type="component" value="Unassembled WGS sequence"/>
</dbReference>
<sequence length="131" mass="14504">MTSTRQIEANRRNAERSTGPKTARGKATSSQNALRHGLARVHEDDAQGLVSLTFALRCGLGQQVAPETLVAVARAKRDLLSARRVRQAMVIDIFECPAVETVKRLKKIERYERSALAAQKRALRSLKSEHG</sequence>
<dbReference type="EMBL" id="FMZW01000019">
    <property type="protein sequence ID" value="SDE08416.1"/>
    <property type="molecule type" value="Genomic_DNA"/>
</dbReference>
<evidence type="ECO:0000256" key="1">
    <source>
        <dbReference type="SAM" id="MobiDB-lite"/>
    </source>
</evidence>
<dbReference type="AlphaFoldDB" id="A0A1G7A3E6"/>
<proteinExistence type="predicted"/>
<reference evidence="2 3" key="1">
    <citation type="submission" date="2016-10" db="EMBL/GenBank/DDBJ databases">
        <authorList>
            <person name="de Groot N.N."/>
        </authorList>
    </citation>
    <scope>NUCLEOTIDE SEQUENCE [LARGE SCALE GENOMIC DNA]</scope>
    <source>
        <strain evidence="2 3">R5</strain>
    </source>
</reference>
<feature type="region of interest" description="Disordered" evidence="1">
    <location>
        <begin position="1"/>
        <end position="35"/>
    </location>
</feature>
<gene>
    <name evidence="2" type="ORF">SAMN05216337_1019134</name>
</gene>
<dbReference type="RefSeq" id="WP_092084580.1">
    <property type="nucleotide sequence ID" value="NZ_FMZW01000019.1"/>
</dbReference>
<name>A0A1G7A3E6_9BRAD</name>
<organism evidence="2 3">
    <name type="scientific">Bradyrhizobium brasilense</name>
    <dbReference type="NCBI Taxonomy" id="1419277"/>
    <lineage>
        <taxon>Bacteria</taxon>
        <taxon>Pseudomonadati</taxon>
        <taxon>Pseudomonadota</taxon>
        <taxon>Alphaproteobacteria</taxon>
        <taxon>Hyphomicrobiales</taxon>
        <taxon>Nitrobacteraceae</taxon>
        <taxon>Bradyrhizobium</taxon>
    </lineage>
</organism>
<evidence type="ECO:0000313" key="3">
    <source>
        <dbReference type="Proteomes" id="UP000199245"/>
    </source>
</evidence>
<protein>
    <submittedName>
        <fullName evidence="2">Uncharacterized protein</fullName>
    </submittedName>
</protein>
<evidence type="ECO:0000313" key="2">
    <source>
        <dbReference type="EMBL" id="SDE08416.1"/>
    </source>
</evidence>